<reference evidence="1 2" key="1">
    <citation type="journal article" date="2011" name="Front. Microbiol.">
        <title>Two Strains of Crocosphaera watsonii with Highly Conserved Genomes are Distinguished by Strain-Specific Features.</title>
        <authorList>
            <person name="Bench S.R."/>
            <person name="Ilikchyan I.N."/>
            <person name="Tripp H.J."/>
            <person name="Zehr J.P."/>
        </authorList>
    </citation>
    <scope>NUCLEOTIDE SEQUENCE [LARGE SCALE GENOMIC DNA]</scope>
    <source>
        <strain evidence="1 2">WH 0003</strain>
    </source>
</reference>
<dbReference type="GeneID" id="88768669"/>
<evidence type="ECO:0000313" key="1">
    <source>
        <dbReference type="EMBL" id="EHJ09887.1"/>
    </source>
</evidence>
<proteinExistence type="predicted"/>
<dbReference type="RefSeq" id="WP_007313107.1">
    <property type="nucleotide sequence ID" value="NZ_AESD01000826.1"/>
</dbReference>
<protein>
    <submittedName>
        <fullName evidence="1">Uncharacterized protein</fullName>
    </submittedName>
</protein>
<dbReference type="Proteomes" id="UP000003477">
    <property type="component" value="Unassembled WGS sequence"/>
</dbReference>
<dbReference type="PATRIC" id="fig|423471.3.peg.4998"/>
<dbReference type="AlphaFoldDB" id="G5JD52"/>
<evidence type="ECO:0000313" key="2">
    <source>
        <dbReference type="Proteomes" id="UP000003477"/>
    </source>
</evidence>
<dbReference type="EMBL" id="AESD01000826">
    <property type="protein sequence ID" value="EHJ09887.1"/>
    <property type="molecule type" value="Genomic_DNA"/>
</dbReference>
<sequence>MLDTFTKIETNFIYPDGTVLDVFRKQTKEGNYVLTDLGALFFWKNSAIPLSCNPLTQEFLSSLGIQLWGDLFFTKYQENPTAENIDAFCEGLIKIANLMYVSSEDRQHLQNVTDYVYREMSQQ</sequence>
<name>G5JD52_CROWT</name>
<organism evidence="1 2">
    <name type="scientific">Crocosphaera watsonii WH 0003</name>
    <dbReference type="NCBI Taxonomy" id="423471"/>
    <lineage>
        <taxon>Bacteria</taxon>
        <taxon>Bacillati</taxon>
        <taxon>Cyanobacteriota</taxon>
        <taxon>Cyanophyceae</taxon>
        <taxon>Oscillatoriophycideae</taxon>
        <taxon>Chroococcales</taxon>
        <taxon>Aphanothecaceae</taxon>
        <taxon>Crocosphaera</taxon>
    </lineage>
</organism>
<accession>G5JD52</accession>
<gene>
    <name evidence="1" type="ORF">CWATWH0003_5350</name>
</gene>
<comment type="caution">
    <text evidence="1">The sequence shown here is derived from an EMBL/GenBank/DDBJ whole genome shotgun (WGS) entry which is preliminary data.</text>
</comment>